<keyword evidence="3" id="KW-0732">Signal</keyword>
<keyword evidence="2" id="KW-1133">Transmembrane helix</keyword>
<keyword evidence="2" id="KW-0472">Membrane</keyword>
<evidence type="ECO:0000256" key="2">
    <source>
        <dbReference type="SAM" id="Phobius"/>
    </source>
</evidence>
<feature type="transmembrane region" description="Helical" evidence="2">
    <location>
        <begin position="375"/>
        <end position="391"/>
    </location>
</feature>
<name>A0A917U3U3_9ACTN</name>
<dbReference type="AlphaFoldDB" id="A0A917U3U3"/>
<gene>
    <name evidence="4" type="ORF">GCM10007977_063260</name>
</gene>
<proteinExistence type="predicted"/>
<feature type="signal peptide" evidence="3">
    <location>
        <begin position="1"/>
        <end position="30"/>
    </location>
</feature>
<comment type="caution">
    <text evidence="4">The sequence shown here is derived from an EMBL/GenBank/DDBJ whole genome shotgun (WGS) entry which is preliminary data.</text>
</comment>
<feature type="compositionally biased region" description="Basic and acidic residues" evidence="1">
    <location>
        <begin position="542"/>
        <end position="551"/>
    </location>
</feature>
<dbReference type="EMBL" id="BMPI01000035">
    <property type="protein sequence ID" value="GGM52984.1"/>
    <property type="molecule type" value="Genomic_DNA"/>
</dbReference>
<protein>
    <recommendedName>
        <fullName evidence="6">MFS transporter</fullName>
    </recommendedName>
</protein>
<feature type="transmembrane region" description="Helical" evidence="2">
    <location>
        <begin position="397"/>
        <end position="419"/>
    </location>
</feature>
<evidence type="ECO:0000256" key="1">
    <source>
        <dbReference type="SAM" id="MobiDB-lite"/>
    </source>
</evidence>
<reference evidence="4" key="1">
    <citation type="journal article" date="2014" name="Int. J. Syst. Evol. Microbiol.">
        <title>Complete genome sequence of Corynebacterium casei LMG S-19264T (=DSM 44701T), isolated from a smear-ripened cheese.</title>
        <authorList>
            <consortium name="US DOE Joint Genome Institute (JGI-PGF)"/>
            <person name="Walter F."/>
            <person name="Albersmeier A."/>
            <person name="Kalinowski J."/>
            <person name="Ruckert C."/>
        </authorList>
    </citation>
    <scope>NUCLEOTIDE SEQUENCE</scope>
    <source>
        <strain evidence="4">JCM 19831</strain>
    </source>
</reference>
<feature type="transmembrane region" description="Helical" evidence="2">
    <location>
        <begin position="439"/>
        <end position="461"/>
    </location>
</feature>
<feature type="chain" id="PRO_5037862100" description="MFS transporter" evidence="3">
    <location>
        <begin position="31"/>
        <end position="559"/>
    </location>
</feature>
<sequence length="559" mass="59170">MTRPMTRLAHACAALAAALLLIVGPGVPAAAEPQPQSTLCTVQEWQNPRNFADCAKRLAAAGAQRAQCIKAPTPVSPDAGIAGWLTSRPDADLRSGVVGRYTRYGVGGYQLDLYDVSCAGGIAHPEANFENSIASIEFAVAAAVIGGANTLREHAYEPGSMWAWSDDMVRSATQKAYDYVFSIFGALTLAGAGVWLIWRARAGRLSEALRIAGWALLVMVLATAVAKWPLSVAHGFDRAATTGLGAMHSVLGPGPDDVPADQCPFVDMDPEACKDHRTVAVRASDEATEAILYKSWLRAMLGSADSEVATKYGPALYDATTFTWSEAADMKAHPELRQQYVDRKAQQWLAVAEQIKTEDPEAYENLQGLRGTDRVGAGLVALLSALVFAGFDTAASFMILLGFLIARVVVVVFPILATWGILQPASSGIRRLANSTITALINIVLFGAAAGLYLTAVGLVFDSSMPGAAQIIVVLLAGVACWLVLRPARALAKARTVPPVDGGSDDGRQNGRLRDLFAFAARTVVQAGAARGPVRAEATVGEPRRPARPETRALPGGRR</sequence>
<evidence type="ECO:0000313" key="4">
    <source>
        <dbReference type="EMBL" id="GGM52984.1"/>
    </source>
</evidence>
<organism evidence="4 5">
    <name type="scientific">Dactylosporangium sucinum</name>
    <dbReference type="NCBI Taxonomy" id="1424081"/>
    <lineage>
        <taxon>Bacteria</taxon>
        <taxon>Bacillati</taxon>
        <taxon>Actinomycetota</taxon>
        <taxon>Actinomycetes</taxon>
        <taxon>Micromonosporales</taxon>
        <taxon>Micromonosporaceae</taxon>
        <taxon>Dactylosporangium</taxon>
    </lineage>
</organism>
<feature type="transmembrane region" description="Helical" evidence="2">
    <location>
        <begin position="179"/>
        <end position="198"/>
    </location>
</feature>
<keyword evidence="2" id="KW-0812">Transmembrane</keyword>
<keyword evidence="5" id="KW-1185">Reference proteome</keyword>
<dbReference type="Proteomes" id="UP000642070">
    <property type="component" value="Unassembled WGS sequence"/>
</dbReference>
<dbReference type="RefSeq" id="WP_190253636.1">
    <property type="nucleotide sequence ID" value="NZ_BMPI01000035.1"/>
</dbReference>
<feature type="region of interest" description="Disordered" evidence="1">
    <location>
        <begin position="530"/>
        <end position="559"/>
    </location>
</feature>
<feature type="transmembrane region" description="Helical" evidence="2">
    <location>
        <begin position="467"/>
        <end position="485"/>
    </location>
</feature>
<evidence type="ECO:0000256" key="3">
    <source>
        <dbReference type="SAM" id="SignalP"/>
    </source>
</evidence>
<evidence type="ECO:0000313" key="5">
    <source>
        <dbReference type="Proteomes" id="UP000642070"/>
    </source>
</evidence>
<accession>A0A917U3U3</accession>
<reference evidence="4" key="2">
    <citation type="submission" date="2020-09" db="EMBL/GenBank/DDBJ databases">
        <authorList>
            <person name="Sun Q."/>
            <person name="Ohkuma M."/>
        </authorList>
    </citation>
    <scope>NUCLEOTIDE SEQUENCE</scope>
    <source>
        <strain evidence="4">JCM 19831</strain>
    </source>
</reference>
<evidence type="ECO:0008006" key="6">
    <source>
        <dbReference type="Google" id="ProtNLM"/>
    </source>
</evidence>